<name>A0LJY4_SYNFM</name>
<evidence type="ECO:0000313" key="1">
    <source>
        <dbReference type="EMBL" id="ABK17736.1"/>
    </source>
</evidence>
<organism evidence="1 2">
    <name type="scientific">Syntrophobacter fumaroxidans (strain DSM 10017 / MPOB)</name>
    <dbReference type="NCBI Taxonomy" id="335543"/>
    <lineage>
        <taxon>Bacteria</taxon>
        <taxon>Pseudomonadati</taxon>
        <taxon>Thermodesulfobacteriota</taxon>
        <taxon>Syntrophobacteria</taxon>
        <taxon>Syntrophobacterales</taxon>
        <taxon>Syntrophobacteraceae</taxon>
        <taxon>Syntrophobacter</taxon>
    </lineage>
</organism>
<gene>
    <name evidence="1" type="ordered locus">Sfum_2053</name>
</gene>
<sequence length="577" mass="65265">MKTTKSRMPLKPYLEAVREHCETLSKDELIESVLELAQEVSIRERSGFLDKIRAIAPKPVAGRMETGRDLAETLLERIAGLREEIEERIRSIENGDYWEESEHWGNCGYDDEEPDCLAPEQAEELENLFVETGGLFLYGRLEVARRLYASLFDLLDENEEAAGCLSRDAPDMREERARYCRCVYETSDERTRVQALFECMTVRGAMDHDRLDISSEPYPMLQDIVDSSSGRMPDWESFLPAWAKRLESHDNDRAAVLLLEATQMLEGIDGVSRLARKWKTDQPRGYLFWIQCLERENDWNAMLDACREALEILPRCGFREQAARCLTSAATVLGRTECVLLGKRERFLSAPRERNLLELLDEAEKQGVRSRELEAVLASMKDAGKEGKAPGDLFIKTLLMAGKVGEAFREGRGERSIGWSYGKAGVLFASILSVLTGNSPEASVIRALLKEYSETYDSYLHEEDEVGRGDACRALLTGLESAQIAEAEAKKYEAWALKIGRDRIDAIVSAKHRGAYARAARVLGALAEFHTLSNEREKARSLLHEFVFVKYPRHYAFRAEVKSVAAGSTLIKELRVI</sequence>
<dbReference type="RefSeq" id="WP_011698905.1">
    <property type="nucleotide sequence ID" value="NC_008554.1"/>
</dbReference>
<dbReference type="AlphaFoldDB" id="A0LJY4"/>
<dbReference type="OrthoDB" id="1656051at2"/>
<protein>
    <submittedName>
        <fullName evidence="1">Uncharacterized protein</fullName>
    </submittedName>
</protein>
<proteinExistence type="predicted"/>
<dbReference type="InParanoid" id="A0LJY4"/>
<dbReference type="STRING" id="335543.Sfum_2053"/>
<dbReference type="eggNOG" id="ENOG5030N32">
    <property type="taxonomic scope" value="Bacteria"/>
</dbReference>
<dbReference type="HOGENOM" id="CLU_479657_0_0_7"/>
<reference evidence="1 2" key="1">
    <citation type="submission" date="2006-10" db="EMBL/GenBank/DDBJ databases">
        <title>Complete sequence of Syntrophobacter fumaroxidans MPOB.</title>
        <authorList>
            <consortium name="US DOE Joint Genome Institute"/>
            <person name="Copeland A."/>
            <person name="Lucas S."/>
            <person name="Lapidus A."/>
            <person name="Barry K."/>
            <person name="Detter J.C."/>
            <person name="Glavina del Rio T."/>
            <person name="Hammon N."/>
            <person name="Israni S."/>
            <person name="Pitluck S."/>
            <person name="Goltsman E.G."/>
            <person name="Martinez M."/>
            <person name="Schmutz J."/>
            <person name="Larimer F."/>
            <person name="Land M."/>
            <person name="Hauser L."/>
            <person name="Kyrpides N."/>
            <person name="Kim E."/>
            <person name="Boone D.R."/>
            <person name="Brockman F."/>
            <person name="Culley D."/>
            <person name="Ferry J."/>
            <person name="Gunsalus R."/>
            <person name="McInerney M.J."/>
            <person name="Morrison M."/>
            <person name="Plugge C."/>
            <person name="Rohlin L."/>
            <person name="Scholten J."/>
            <person name="Sieber J."/>
            <person name="Stams A.J.M."/>
            <person name="Worm P."/>
            <person name="Henstra A.M."/>
            <person name="Richardson P."/>
        </authorList>
    </citation>
    <scope>NUCLEOTIDE SEQUENCE [LARGE SCALE GENOMIC DNA]</scope>
    <source>
        <strain evidence="2">DSM 10017 / MPOB</strain>
    </source>
</reference>
<accession>A0LJY4</accession>
<dbReference type="KEGG" id="sfu:Sfum_2053"/>
<keyword evidence="2" id="KW-1185">Reference proteome</keyword>
<dbReference type="Proteomes" id="UP000001784">
    <property type="component" value="Chromosome"/>
</dbReference>
<evidence type="ECO:0000313" key="2">
    <source>
        <dbReference type="Proteomes" id="UP000001784"/>
    </source>
</evidence>
<dbReference type="EMBL" id="CP000478">
    <property type="protein sequence ID" value="ABK17736.1"/>
    <property type="molecule type" value="Genomic_DNA"/>
</dbReference>